<name>A0ABS2CR00_9MICO</name>
<comment type="caution">
    <text evidence="5">The sequence shown here is derived from an EMBL/GenBank/DDBJ whole genome shotgun (WGS) entry which is preliminary data.</text>
</comment>
<feature type="domain" description="DUF732" evidence="3">
    <location>
        <begin position="163"/>
        <end position="243"/>
    </location>
</feature>
<dbReference type="Pfam" id="PF10708">
    <property type="entry name" value="DUF2510"/>
    <property type="match status" value="1"/>
</dbReference>
<accession>A0ABS2CR00</accession>
<keyword evidence="2" id="KW-1133">Transmembrane helix</keyword>
<evidence type="ECO:0000259" key="4">
    <source>
        <dbReference type="Pfam" id="PF10708"/>
    </source>
</evidence>
<evidence type="ECO:0000256" key="2">
    <source>
        <dbReference type="SAM" id="Phobius"/>
    </source>
</evidence>
<keyword evidence="6" id="KW-1185">Reference proteome</keyword>
<gene>
    <name evidence="5" type="ORF">JQN70_18135</name>
</gene>
<dbReference type="InterPro" id="IPR018929">
    <property type="entry name" value="DUF2510"/>
</dbReference>
<dbReference type="Pfam" id="PF05305">
    <property type="entry name" value="DUF732"/>
    <property type="match status" value="1"/>
</dbReference>
<keyword evidence="2" id="KW-0812">Transmembrane</keyword>
<evidence type="ECO:0000313" key="5">
    <source>
        <dbReference type="EMBL" id="MBM6402320.1"/>
    </source>
</evidence>
<keyword evidence="2" id="KW-0472">Membrane</keyword>
<reference evidence="5" key="1">
    <citation type="submission" date="2021-02" db="EMBL/GenBank/DDBJ databases">
        <title>Phycicoccus sp. MQZ13P-5T, whole genome shotgun sequence.</title>
        <authorList>
            <person name="Tuo L."/>
        </authorList>
    </citation>
    <scope>NUCLEOTIDE SEQUENCE</scope>
    <source>
        <strain evidence="5">MQZ13P-5</strain>
    </source>
</reference>
<dbReference type="EMBL" id="JAFDVD010000024">
    <property type="protein sequence ID" value="MBM6402320.1"/>
    <property type="molecule type" value="Genomic_DNA"/>
</dbReference>
<evidence type="ECO:0000259" key="3">
    <source>
        <dbReference type="Pfam" id="PF05305"/>
    </source>
</evidence>
<protein>
    <submittedName>
        <fullName evidence="5">DUF2510 domain-containing protein</fullName>
    </submittedName>
</protein>
<dbReference type="InterPro" id="IPR007969">
    <property type="entry name" value="DUF732"/>
</dbReference>
<evidence type="ECO:0000256" key="1">
    <source>
        <dbReference type="SAM" id="MobiDB-lite"/>
    </source>
</evidence>
<proteinExistence type="predicted"/>
<feature type="region of interest" description="Disordered" evidence="1">
    <location>
        <begin position="47"/>
        <end position="68"/>
    </location>
</feature>
<feature type="transmembrane region" description="Helical" evidence="2">
    <location>
        <begin position="136"/>
        <end position="159"/>
    </location>
</feature>
<evidence type="ECO:0000313" key="6">
    <source>
        <dbReference type="Proteomes" id="UP001430172"/>
    </source>
</evidence>
<organism evidence="5 6">
    <name type="scientific">Phycicoccus sonneratiae</name>
    <dbReference type="NCBI Taxonomy" id="2807628"/>
    <lineage>
        <taxon>Bacteria</taxon>
        <taxon>Bacillati</taxon>
        <taxon>Actinomycetota</taxon>
        <taxon>Actinomycetes</taxon>
        <taxon>Micrococcales</taxon>
        <taxon>Intrasporangiaceae</taxon>
        <taxon>Phycicoccus</taxon>
    </lineage>
</organism>
<dbReference type="Proteomes" id="UP001430172">
    <property type="component" value="Unassembled WGS sequence"/>
</dbReference>
<feature type="domain" description="DUF2510" evidence="4">
    <location>
        <begin position="74"/>
        <end position="106"/>
    </location>
</feature>
<sequence length="252" mass="27232">MNSQNNIEGWSLQYLPDGRCRHCSKPVEAAARSIHPRYCSALQLEPVQPTGMPHTDPRDESAEVPPPVPPVPPAGWHADPSEPRQWRFWDGALWTEHTHPISSDQPILPQADLAQNPTAEGTSGQSQHRARSRTRIALLVAGGLCLLVVAVGWAGAAVLKSHADGAFLEEMHQDPGWSGFGDEEAELLVEFGRGVCEGFDNGMDGVEVYATLVNSIGTANDPDGIPAQQVSSLMDHAIAAYCPARANLWTDH</sequence>